<accession>A0A2C6WFI4</accession>
<dbReference type="SUPFAM" id="SSF55136">
    <property type="entry name" value="Probable bacterial effector-binding domain"/>
    <property type="match status" value="1"/>
</dbReference>
<evidence type="ECO:0000313" key="4">
    <source>
        <dbReference type="Proteomes" id="UP000223828"/>
    </source>
</evidence>
<dbReference type="Pfam" id="PF06445">
    <property type="entry name" value="GyrI-like"/>
    <property type="match status" value="1"/>
</dbReference>
<evidence type="ECO:0000313" key="5">
    <source>
        <dbReference type="Proteomes" id="UP001056588"/>
    </source>
</evidence>
<dbReference type="Proteomes" id="UP001056588">
    <property type="component" value="Chromosome"/>
</dbReference>
<dbReference type="InterPro" id="IPR029442">
    <property type="entry name" value="GyrI-like"/>
</dbReference>
<proteinExistence type="predicted"/>
<gene>
    <name evidence="2" type="ORF">BTJ66_07395</name>
    <name evidence="3" type="ORF">MNY58_02560</name>
</gene>
<organism evidence="2 4">
    <name type="scientific">Staphylococcus edaphicus</name>
    <dbReference type="NCBI Taxonomy" id="1955013"/>
    <lineage>
        <taxon>Bacteria</taxon>
        <taxon>Bacillati</taxon>
        <taxon>Bacillota</taxon>
        <taxon>Bacilli</taxon>
        <taxon>Bacillales</taxon>
        <taxon>Staphylococcaceae</taxon>
        <taxon>Staphylococcus</taxon>
    </lineage>
</organism>
<dbReference type="PANTHER" id="PTHR36444:SF3">
    <property type="entry name" value="TRANSCRIPTIONAL ACTIVATOR, PUTATIVE-RELATED"/>
    <property type="match status" value="1"/>
</dbReference>
<evidence type="ECO:0000313" key="2">
    <source>
        <dbReference type="EMBL" id="PHK49578.1"/>
    </source>
</evidence>
<dbReference type="Proteomes" id="UP000223828">
    <property type="component" value="Unassembled WGS sequence"/>
</dbReference>
<dbReference type="AlphaFoldDB" id="A0A2C6WFI4"/>
<dbReference type="EMBL" id="MRZN01000010">
    <property type="protein sequence ID" value="PHK49578.1"/>
    <property type="molecule type" value="Genomic_DNA"/>
</dbReference>
<dbReference type="RefSeq" id="WP_099090330.1">
    <property type="nucleotide sequence ID" value="NZ_CP093217.1"/>
</dbReference>
<reference evidence="3" key="4">
    <citation type="submission" date="2022-03" db="EMBL/GenBank/DDBJ databases">
        <title>Complete Genome Sequence of Staphylococcus edaphicus strain CCM 8731.</title>
        <authorList>
            <person name="Rimmer C.O."/>
            <person name="Thomas J.C."/>
        </authorList>
    </citation>
    <scope>NUCLEOTIDE SEQUENCE</scope>
    <source>
        <strain evidence="3">CCM 8731</strain>
    </source>
</reference>
<dbReference type="SMART" id="SM00871">
    <property type="entry name" value="AraC_E_bind"/>
    <property type="match status" value="1"/>
</dbReference>
<feature type="domain" description="AraC effector-binding" evidence="1">
    <location>
        <begin position="1"/>
        <end position="154"/>
    </location>
</feature>
<keyword evidence="5" id="KW-1185">Reference proteome</keyword>
<dbReference type="OrthoDB" id="9801123at2"/>
<dbReference type="InterPro" id="IPR010499">
    <property type="entry name" value="AraC_E-bd"/>
</dbReference>
<sequence length="154" mass="17748">MNYRIETLPTLSVIGEKKVYATGQKAQENIFMFWMAFDESGKKDQLIQLANDQLSGLLGVCKPHDNGEMHYLIGVTSEINDDKWQHTELDGGRYLVFDAEGPVPESIKKAMQQINKDILPNLEYEIRHAPFFELYKDGPIREDNYVTEIWLPIV</sequence>
<reference evidence="4" key="2">
    <citation type="submission" date="2017-10" db="EMBL/GenBank/DDBJ databases">
        <title>Staphylococcus edaphicus sp. nov., isolated in Antarctica, harbouring mecC gene and genomic islands essential in adaptation to extreme environment.</title>
        <authorList>
            <person name="Pantucek R."/>
            <person name="Sedlacek I."/>
            <person name="Indrakova A."/>
            <person name="Vrbovska V."/>
            <person name="Maslanova I."/>
            <person name="Kovarovic V."/>
            <person name="Svec P."/>
            <person name="Kralova S."/>
            <person name="Kristofova L."/>
            <person name="Keklakova J."/>
            <person name="Petras P."/>
            <person name="Doskar J."/>
        </authorList>
    </citation>
    <scope>NUCLEOTIDE SEQUENCE [LARGE SCALE GENOMIC DNA]</scope>
    <source>
        <strain evidence="4">CCM 5085</strain>
    </source>
</reference>
<protein>
    <submittedName>
        <fullName evidence="2">AraC family transcriptional regulator</fullName>
    </submittedName>
    <submittedName>
        <fullName evidence="3">GyrI-like domain-containing protein</fullName>
    </submittedName>
</protein>
<dbReference type="InterPro" id="IPR011256">
    <property type="entry name" value="Reg_factor_effector_dom_sf"/>
</dbReference>
<reference evidence="2" key="3">
    <citation type="submission" date="2017-10" db="EMBL/GenBank/DDBJ databases">
        <authorList>
            <person name="Vrbovska V."/>
            <person name="Kovarovic V."/>
            <person name="Indrakova A."/>
        </authorList>
    </citation>
    <scope>NUCLEOTIDE SEQUENCE</scope>
    <source>
        <strain evidence="2">CCM 8730</strain>
    </source>
</reference>
<dbReference type="Gene3D" id="3.20.80.10">
    <property type="entry name" value="Regulatory factor, effector binding domain"/>
    <property type="match status" value="1"/>
</dbReference>
<dbReference type="InterPro" id="IPR053182">
    <property type="entry name" value="YobU-like_regulator"/>
</dbReference>
<reference evidence="2" key="1">
    <citation type="journal article" date="2017" name="Appl. Environ. Microbiol.">
        <title>Staphylococcus edaphicus sp. nov., isolated in Antarctica, harbours mecC gene and genomic islands with suspected role in adaptation to extreme environment.</title>
        <authorList>
            <person name="Pantucek R."/>
            <person name="Sedlacek I."/>
            <person name="Indrakova A."/>
            <person name="Vrbovska V."/>
            <person name="Maslanova I."/>
            <person name="Kovarovic V."/>
            <person name="Svec P."/>
            <person name="Kralova S."/>
            <person name="Kristofova L."/>
            <person name="Keklakova J."/>
            <person name="Petras P."/>
            <person name="Doskar J."/>
        </authorList>
    </citation>
    <scope>NUCLEOTIDE SEQUENCE</scope>
    <source>
        <strain evidence="2">CCM 8730</strain>
    </source>
</reference>
<evidence type="ECO:0000259" key="1">
    <source>
        <dbReference type="SMART" id="SM00871"/>
    </source>
</evidence>
<dbReference type="EMBL" id="CP093217">
    <property type="protein sequence ID" value="UQW82009.1"/>
    <property type="molecule type" value="Genomic_DNA"/>
</dbReference>
<evidence type="ECO:0000313" key="3">
    <source>
        <dbReference type="EMBL" id="UQW82009.1"/>
    </source>
</evidence>
<name>A0A2C6WFI4_9STAP</name>
<dbReference type="PANTHER" id="PTHR36444">
    <property type="entry name" value="TRANSCRIPTIONAL REGULATOR PROTEIN YOBU-RELATED"/>
    <property type="match status" value="1"/>
</dbReference>